<reference evidence="3" key="1">
    <citation type="submission" date="2019-05" db="EMBL/GenBank/DDBJ databases">
        <title>Annotation for the trematode Fasciolopsis buski.</title>
        <authorList>
            <person name="Choi Y.-J."/>
        </authorList>
    </citation>
    <scope>NUCLEOTIDE SEQUENCE</scope>
    <source>
        <strain evidence="3">HT</strain>
        <tissue evidence="3">Whole worm</tissue>
    </source>
</reference>
<accession>A0A8E0RRM2</accession>
<keyword evidence="4" id="KW-1185">Reference proteome</keyword>
<dbReference type="CDD" id="cd00038">
    <property type="entry name" value="CAP_ED"/>
    <property type="match status" value="1"/>
</dbReference>
<feature type="compositionally biased region" description="Low complexity" evidence="1">
    <location>
        <begin position="461"/>
        <end position="470"/>
    </location>
</feature>
<dbReference type="PROSITE" id="PS50042">
    <property type="entry name" value="CNMP_BINDING_3"/>
    <property type="match status" value="2"/>
</dbReference>
<organism evidence="3 4">
    <name type="scientific">Fasciolopsis buskii</name>
    <dbReference type="NCBI Taxonomy" id="27845"/>
    <lineage>
        <taxon>Eukaryota</taxon>
        <taxon>Metazoa</taxon>
        <taxon>Spiralia</taxon>
        <taxon>Lophotrochozoa</taxon>
        <taxon>Platyhelminthes</taxon>
        <taxon>Trematoda</taxon>
        <taxon>Digenea</taxon>
        <taxon>Plagiorchiida</taxon>
        <taxon>Echinostomata</taxon>
        <taxon>Echinostomatoidea</taxon>
        <taxon>Fasciolidae</taxon>
        <taxon>Fasciolopsis</taxon>
    </lineage>
</organism>
<dbReference type="PROSITE" id="PS00889">
    <property type="entry name" value="CNMP_BINDING_2"/>
    <property type="match status" value="1"/>
</dbReference>
<dbReference type="InterPro" id="IPR018490">
    <property type="entry name" value="cNMP-bd_dom_sf"/>
</dbReference>
<dbReference type="PANTHER" id="PTHR23011">
    <property type="entry name" value="CYCLIC NUCLEOTIDE-BINDING DOMAIN CONTAINING PROTEIN"/>
    <property type="match status" value="1"/>
</dbReference>
<name>A0A8E0RRM2_9TREM</name>
<feature type="domain" description="Cyclic nucleotide-binding" evidence="2">
    <location>
        <begin position="244"/>
        <end position="289"/>
    </location>
</feature>
<feature type="region of interest" description="Disordered" evidence="1">
    <location>
        <begin position="443"/>
        <end position="470"/>
    </location>
</feature>
<feature type="compositionally biased region" description="Polar residues" evidence="1">
    <location>
        <begin position="95"/>
        <end position="105"/>
    </location>
</feature>
<dbReference type="AlphaFoldDB" id="A0A8E0RRM2"/>
<dbReference type="PANTHER" id="PTHR23011:SF28">
    <property type="entry name" value="CYCLIC NUCLEOTIDE-BINDING DOMAIN CONTAINING PROTEIN"/>
    <property type="match status" value="1"/>
</dbReference>
<feature type="region of interest" description="Disordered" evidence="1">
    <location>
        <begin position="90"/>
        <end position="116"/>
    </location>
</feature>
<dbReference type="InterPro" id="IPR000595">
    <property type="entry name" value="cNMP-bd_dom"/>
</dbReference>
<dbReference type="Proteomes" id="UP000728185">
    <property type="component" value="Unassembled WGS sequence"/>
</dbReference>
<feature type="compositionally biased region" description="Polar residues" evidence="1">
    <location>
        <begin position="479"/>
        <end position="488"/>
    </location>
</feature>
<comment type="caution">
    <text evidence="3">The sequence shown here is derived from an EMBL/GenBank/DDBJ whole genome shotgun (WGS) entry which is preliminary data.</text>
</comment>
<dbReference type="InterPro" id="IPR014710">
    <property type="entry name" value="RmlC-like_jellyroll"/>
</dbReference>
<dbReference type="InterPro" id="IPR018488">
    <property type="entry name" value="cNMP-bd_CS"/>
</dbReference>
<gene>
    <name evidence="3" type="ORF">FBUS_03443</name>
</gene>
<evidence type="ECO:0000259" key="2">
    <source>
        <dbReference type="PROSITE" id="PS50042"/>
    </source>
</evidence>
<feature type="domain" description="Cyclic nucleotide-binding" evidence="2">
    <location>
        <begin position="136"/>
        <end position="162"/>
    </location>
</feature>
<dbReference type="SUPFAM" id="SSF51206">
    <property type="entry name" value="cAMP-binding domain-like"/>
    <property type="match status" value="2"/>
</dbReference>
<evidence type="ECO:0000313" key="3">
    <source>
        <dbReference type="EMBL" id="KAA0189813.1"/>
    </source>
</evidence>
<dbReference type="Gene3D" id="2.60.120.10">
    <property type="entry name" value="Jelly Rolls"/>
    <property type="match status" value="2"/>
</dbReference>
<dbReference type="EMBL" id="LUCM01007513">
    <property type="protein sequence ID" value="KAA0189813.1"/>
    <property type="molecule type" value="Genomic_DNA"/>
</dbReference>
<sequence>MDGNGPFPERLLHVLETPPDLRGEPEVSEIASWLKHRVTAFRNVSKVKECKVGAYPPYAAVIIREGDVANCMHVLLSGMASIHQKARLEAEHQDSISGGENADQINTEKNKDDVTNASDGQVINHAFILDQFGPQVSVLKSGAIFGEVALIEACFRTASVIALPNKSLGLRGNIFQLTQRGTPCTTDPLSGDNISPETDGVFRKSELDGIRLMTISGDLYDRTVRTVLEEQFQFRMAFINQLPYFSRVNPRTKKQIALGLKLEHYPFGSIIVRQGSTFQGIFYLTQGEVCFSIYYDKHQPRGSTGPSHPSGKRTARELFRLCACNPYGTEKIGTSCIGDLELLLGCVPYIWTIQATVDVSMFRLNKRNAKRFVLGQDNHYSNPVPITFSRIQLSMCQILRSCLELRSAVMTPETQSYLMPYLQKLDRYQAELTSILQPQLMAEQRMAHSSKRPKLTNEHPSQLSKLSLRSNKSRAEISIGSSLQNNRNRSVDDTPCRSISSRLTRTKTVAQLFRRNAWVPVDANGGEKQLHNAVKSFNLEVVNKRTQTIRAGSQSSCRNSRMEMELILEKNRTKQLEVEVAMFVERVQMADKSNDSLWFPKDIVDRPDSTKVNGFFLKFQIKTTYGTATYGEFERDLVCSLLLISQRTTGHQNPRLG</sequence>
<evidence type="ECO:0000313" key="4">
    <source>
        <dbReference type="Proteomes" id="UP000728185"/>
    </source>
</evidence>
<proteinExistence type="predicted"/>
<evidence type="ECO:0000256" key="1">
    <source>
        <dbReference type="SAM" id="MobiDB-lite"/>
    </source>
</evidence>
<protein>
    <recommendedName>
        <fullName evidence="2">Cyclic nucleotide-binding domain-containing protein</fullName>
    </recommendedName>
</protein>
<dbReference type="OrthoDB" id="2021138at2759"/>
<feature type="region of interest" description="Disordered" evidence="1">
    <location>
        <begin position="478"/>
        <end position="497"/>
    </location>
</feature>